<dbReference type="PROSITE" id="PS00018">
    <property type="entry name" value="EF_HAND_1"/>
    <property type="match status" value="1"/>
</dbReference>
<dbReference type="Gene3D" id="1.10.238.10">
    <property type="entry name" value="EF-hand"/>
    <property type="match status" value="1"/>
</dbReference>
<dbReference type="InterPro" id="IPR011992">
    <property type="entry name" value="EF-hand-dom_pair"/>
</dbReference>
<proteinExistence type="predicted"/>
<sequence>MHYSTVIAIMAAIVPFAAADCCYPYDNVCLDGTEPTPYCGYGSCNVFGCACEGGCRGAAAAKSSSNSIAADNTATADAFHAANVDGSGELTLQQFTQYVGAKDDDAVYVELFDKYDTDGNGVITLEEILQ</sequence>
<comment type="caution">
    <text evidence="4">The sequence shown here is derived from an EMBL/GenBank/DDBJ whole genome shotgun (WGS) entry which is preliminary data.</text>
</comment>
<protein>
    <recommendedName>
        <fullName evidence="3">EF-hand domain-containing protein</fullName>
    </recommendedName>
</protein>
<reference evidence="4 5" key="1">
    <citation type="submission" date="2015-03" db="EMBL/GenBank/DDBJ databases">
        <authorList>
            <person name="Morales-Cruz A."/>
            <person name="Amrine K.C."/>
            <person name="Cantu D."/>
        </authorList>
    </citation>
    <scope>NUCLEOTIDE SEQUENCE [LARGE SCALE GENOMIC DNA]</scope>
    <source>
        <strain evidence="4">DS831</strain>
    </source>
</reference>
<organism evidence="4 5">
    <name type="scientific">Diplodia seriata</name>
    <dbReference type="NCBI Taxonomy" id="420778"/>
    <lineage>
        <taxon>Eukaryota</taxon>
        <taxon>Fungi</taxon>
        <taxon>Dikarya</taxon>
        <taxon>Ascomycota</taxon>
        <taxon>Pezizomycotina</taxon>
        <taxon>Dothideomycetes</taxon>
        <taxon>Dothideomycetes incertae sedis</taxon>
        <taxon>Botryosphaeriales</taxon>
        <taxon>Botryosphaeriaceae</taxon>
        <taxon>Diplodia</taxon>
    </lineage>
</organism>
<dbReference type="Pfam" id="PF13499">
    <property type="entry name" value="EF-hand_7"/>
    <property type="match status" value="1"/>
</dbReference>
<feature type="chain" id="PRO_5002543169" description="EF-hand domain-containing protein" evidence="2">
    <location>
        <begin position="20"/>
        <end position="130"/>
    </location>
</feature>
<dbReference type="InterPro" id="IPR025061">
    <property type="entry name" value="Diedel"/>
</dbReference>
<feature type="signal peptide" evidence="2">
    <location>
        <begin position="1"/>
        <end position="19"/>
    </location>
</feature>
<dbReference type="EMBL" id="LAQI01000173">
    <property type="protein sequence ID" value="KKY16206.1"/>
    <property type="molecule type" value="Genomic_DNA"/>
</dbReference>
<dbReference type="Proteomes" id="UP000034182">
    <property type="component" value="Unassembled WGS sequence"/>
</dbReference>
<gene>
    <name evidence="4" type="ORF">UCDDS831_g07189</name>
</gene>
<keyword evidence="1" id="KW-0106">Calcium</keyword>
<dbReference type="GO" id="GO:0005509">
    <property type="term" value="F:calcium ion binding"/>
    <property type="evidence" value="ECO:0007669"/>
    <property type="project" value="InterPro"/>
</dbReference>
<dbReference type="InterPro" id="IPR018247">
    <property type="entry name" value="EF_Hand_1_Ca_BS"/>
</dbReference>
<dbReference type="Pfam" id="PF13164">
    <property type="entry name" value="Diedel"/>
    <property type="match status" value="1"/>
</dbReference>
<evidence type="ECO:0000259" key="3">
    <source>
        <dbReference type="PROSITE" id="PS50222"/>
    </source>
</evidence>
<dbReference type="InterPro" id="IPR002048">
    <property type="entry name" value="EF_hand_dom"/>
</dbReference>
<dbReference type="PROSITE" id="PS50222">
    <property type="entry name" value="EF_HAND_2"/>
    <property type="match status" value="1"/>
</dbReference>
<dbReference type="AlphaFoldDB" id="A0A0G2E1E2"/>
<dbReference type="Gene3D" id="3.30.70.2800">
    <property type="match status" value="1"/>
</dbReference>
<accession>A0A0G2E1E2</accession>
<dbReference type="SUPFAM" id="SSF47473">
    <property type="entry name" value="EF-hand"/>
    <property type="match status" value="1"/>
</dbReference>
<evidence type="ECO:0000256" key="1">
    <source>
        <dbReference type="ARBA" id="ARBA00022837"/>
    </source>
</evidence>
<evidence type="ECO:0000313" key="5">
    <source>
        <dbReference type="Proteomes" id="UP000034182"/>
    </source>
</evidence>
<evidence type="ECO:0000256" key="2">
    <source>
        <dbReference type="SAM" id="SignalP"/>
    </source>
</evidence>
<name>A0A0G2E1E2_9PEZI</name>
<reference evidence="4 5" key="2">
    <citation type="submission" date="2015-05" db="EMBL/GenBank/DDBJ databases">
        <title>Distinctive expansion of gene families associated with plant cell wall degradation and secondary metabolism in the genomes of grapevine trunk pathogens.</title>
        <authorList>
            <person name="Lawrence D.P."/>
            <person name="Travadon R."/>
            <person name="Rolshausen P.E."/>
            <person name="Baumgartner K."/>
        </authorList>
    </citation>
    <scope>NUCLEOTIDE SEQUENCE [LARGE SCALE GENOMIC DNA]</scope>
    <source>
        <strain evidence="4">DS831</strain>
    </source>
</reference>
<evidence type="ECO:0000313" key="4">
    <source>
        <dbReference type="EMBL" id="KKY16206.1"/>
    </source>
</evidence>
<feature type="domain" description="EF-hand" evidence="3">
    <location>
        <begin position="103"/>
        <end position="130"/>
    </location>
</feature>
<keyword evidence="2" id="KW-0732">Signal</keyword>